<name>A0A8B5NH61_9LEPT</name>
<evidence type="ECO:0000313" key="3">
    <source>
        <dbReference type="Proteomes" id="UP000298263"/>
    </source>
</evidence>
<dbReference type="PANTHER" id="PTHR39639">
    <property type="entry name" value="CHROMOSOME 16, WHOLE GENOME SHOTGUN SEQUENCE"/>
    <property type="match status" value="1"/>
</dbReference>
<accession>A0A8B5NH61</accession>
<evidence type="ECO:0000313" key="2">
    <source>
        <dbReference type="EMBL" id="TGL97051.1"/>
    </source>
</evidence>
<keyword evidence="3" id="KW-1185">Reference proteome</keyword>
<protein>
    <submittedName>
        <fullName evidence="2">DUF262 domain-containing protein</fullName>
    </submittedName>
</protein>
<dbReference type="EMBL" id="RQGP01000004">
    <property type="protein sequence ID" value="TGL97051.1"/>
    <property type="molecule type" value="Genomic_DNA"/>
</dbReference>
<reference evidence="2" key="1">
    <citation type="journal article" date="2019" name="PLoS Negl. Trop. Dis.">
        <title>Revisiting the worldwide diversity of Leptospira species in the environment.</title>
        <authorList>
            <person name="Vincent A.T."/>
            <person name="Schiettekatte O."/>
            <person name="Bourhy P."/>
            <person name="Veyrier F.J."/>
            <person name="Picardeau M."/>
        </authorList>
    </citation>
    <scope>NUCLEOTIDE SEQUENCE [LARGE SCALE GENOMIC DNA]</scope>
    <source>
        <strain evidence="2">201702422</strain>
    </source>
</reference>
<proteinExistence type="predicted"/>
<evidence type="ECO:0000259" key="1">
    <source>
        <dbReference type="Pfam" id="PF03235"/>
    </source>
</evidence>
<dbReference type="Pfam" id="PF03235">
    <property type="entry name" value="GmrSD_N"/>
    <property type="match status" value="1"/>
</dbReference>
<dbReference type="RefSeq" id="WP_135736238.1">
    <property type="nucleotide sequence ID" value="NZ_RQGO01000021.1"/>
</dbReference>
<comment type="caution">
    <text evidence="2">The sequence shown here is derived from an EMBL/GenBank/DDBJ whole genome shotgun (WGS) entry which is preliminary data.</text>
</comment>
<dbReference type="InterPro" id="IPR004919">
    <property type="entry name" value="GmrSD_N"/>
</dbReference>
<feature type="domain" description="GmrSD restriction endonucleases N-terminal" evidence="1">
    <location>
        <begin position="13"/>
        <end position="153"/>
    </location>
</feature>
<organism evidence="2 3">
    <name type="scientific">Leptospira congkakensis</name>
    <dbReference type="NCBI Taxonomy" id="2484932"/>
    <lineage>
        <taxon>Bacteria</taxon>
        <taxon>Pseudomonadati</taxon>
        <taxon>Spirochaetota</taxon>
        <taxon>Spirochaetia</taxon>
        <taxon>Leptospirales</taxon>
        <taxon>Leptospiraceae</taxon>
        <taxon>Leptospira</taxon>
    </lineage>
</organism>
<dbReference type="Proteomes" id="UP000298263">
    <property type="component" value="Unassembled WGS sequence"/>
</dbReference>
<dbReference type="PANTHER" id="PTHR39639:SF1">
    <property type="entry name" value="DUF262 DOMAIN-CONTAINING PROTEIN"/>
    <property type="match status" value="1"/>
</dbReference>
<dbReference type="AlphaFoldDB" id="A0A8B5NH61"/>
<sequence length="344" mass="40180">MKTTSSNKKIRELIGMLKSGNLIPRPEFQRRLIWTSKDKNHFLDTVLKGYPFPEIYFADGEIDTETGNGTQLLVDGQQRISTLIQYFEDSPELKLQYIPPYKTLSEDDRKKFLNYDVSVRDLGLISKQEIIEVFKRINATKYSLEDIEINNAVYSGALKKFAENLSNHPIFLTHPIFSPLDYKRMGNLRFCLSIIATLLVGYYNRDDEFEKILSEYNDFFPDEEEINDRLEKVFSFIEECGFENSSRIWKKADFFTFTIELDKVLNLDKIKIEPIDCLNLIEGFFQTWLSTESKQLYEIYSKATIQATNDKANRIRRSIIIGGILTKEHPQSIIENLQTMHLLK</sequence>
<gene>
    <name evidence="2" type="ORF">EHQ69_00045</name>
</gene>